<keyword evidence="1" id="KW-0472">Membrane</keyword>
<dbReference type="InterPro" id="IPR007245">
    <property type="entry name" value="PIG-T"/>
</dbReference>
<feature type="signal peptide" evidence="2">
    <location>
        <begin position="1"/>
        <end position="27"/>
    </location>
</feature>
<dbReference type="PANTHER" id="PTHR12959">
    <property type="entry name" value="GPI TRANSAMIDASE COMPONENT PIG-T-RELATED"/>
    <property type="match status" value="1"/>
</dbReference>
<accession>A0A9D5HVY5</accession>
<proteinExistence type="predicted"/>
<protein>
    <submittedName>
        <fullName evidence="3">Uncharacterized protein</fullName>
    </submittedName>
</protein>
<evidence type="ECO:0000256" key="2">
    <source>
        <dbReference type="SAM" id="SignalP"/>
    </source>
</evidence>
<keyword evidence="2" id="KW-0732">Signal</keyword>
<evidence type="ECO:0000313" key="3">
    <source>
        <dbReference type="EMBL" id="KAJ1613161.1"/>
    </source>
</evidence>
<organism evidence="3">
    <name type="scientific">Cryptosporidium canis</name>
    <dbReference type="NCBI Taxonomy" id="195482"/>
    <lineage>
        <taxon>Eukaryota</taxon>
        <taxon>Sar</taxon>
        <taxon>Alveolata</taxon>
        <taxon>Apicomplexa</taxon>
        <taxon>Conoidasida</taxon>
        <taxon>Coccidia</taxon>
        <taxon>Eucoccidiorida</taxon>
        <taxon>Eimeriorina</taxon>
        <taxon>Cryptosporidiidae</taxon>
        <taxon>Cryptosporidium</taxon>
    </lineage>
</organism>
<sequence length="584" mass="66146">MDVLRMHFRFTCLILVVFIGCMKGTECGEMYQERTIIHRLLHRSRYFLGYELEIEVDYNGLGGEDEGGGVFVSRELQRLLQVPFVSELLVASTQGMWRTGSWGEPPARVYTSGSILDVGVPDMGLVSEGVWSSLLSRVSSIMCNSLTVFEDGLSREKRCTPVQDGSSLARLVCNNYDDTLCTDNLFCWRRILPCLTLDGRGMAGCHGILGMISVDSFVKASYKSIGLELRRRADKTHLRIFLNIVVKGRSLSLDKRELGDTLWSLVGLEEPKHQELLCPLVESSKIIYFLYGRLVAGVRPSRRTACRIVPFNHPVHTGLHSLEVDVLRLNDSTSRLDLEFLRQECGMTWMEHISDLHDQEELEDKSKLSFLNIARSYVRSVKGGEIKKERTQGSLVIAMDNLLPNKSIRVCHWEQFPRYISPWFHKTRVLSARSKVIRDIDNLESNDGEVEVLDSHMALKFLNLGISRSQSILASFCLELAPRTNVIVIFKFQKPFLPLGYLGGKAKRGQISPPSVSYWRIQQESADRSNSYRTVYHNISIVPTIYLDHTMTFNVLAITCAFIVFGMIITTKPTQLSPKNVYAA</sequence>
<reference evidence="3" key="1">
    <citation type="submission" date="2022-10" db="EMBL/GenBank/DDBJ databases">
        <title>Adaptive evolution leads to modifications in subtelomeric GC content in a zoonotic Cryptosporidium species.</title>
        <authorList>
            <person name="Li J."/>
            <person name="Feng Y."/>
            <person name="Xiao L."/>
        </authorList>
    </citation>
    <scope>NUCLEOTIDE SEQUENCE</scope>
    <source>
        <strain evidence="3">33844</strain>
    </source>
</reference>
<keyword evidence="1" id="KW-1133">Transmembrane helix</keyword>
<feature type="chain" id="PRO_5038498547" evidence="2">
    <location>
        <begin position="28"/>
        <end position="584"/>
    </location>
</feature>
<dbReference type="PANTHER" id="PTHR12959:SF11">
    <property type="entry name" value="GPI TRANSAMIDASE COMPONENT PIG-T"/>
    <property type="match status" value="1"/>
</dbReference>
<evidence type="ECO:0000256" key="1">
    <source>
        <dbReference type="SAM" id="Phobius"/>
    </source>
</evidence>
<dbReference type="Pfam" id="PF04113">
    <property type="entry name" value="Gpi16"/>
    <property type="match status" value="1"/>
</dbReference>
<dbReference type="GO" id="GO:0042765">
    <property type="term" value="C:GPI-anchor transamidase complex"/>
    <property type="evidence" value="ECO:0007669"/>
    <property type="project" value="InterPro"/>
</dbReference>
<dbReference type="GO" id="GO:0016255">
    <property type="term" value="P:attachment of GPI anchor to protein"/>
    <property type="evidence" value="ECO:0007669"/>
    <property type="project" value="InterPro"/>
</dbReference>
<dbReference type="EMBL" id="JAPCXC010000004">
    <property type="protein sequence ID" value="KAJ1613161.1"/>
    <property type="molecule type" value="Genomic_DNA"/>
</dbReference>
<keyword evidence="1" id="KW-0812">Transmembrane</keyword>
<name>A0A9D5HVY5_9CRYT</name>
<dbReference type="OrthoDB" id="331263at2759"/>
<comment type="caution">
    <text evidence="3">The sequence shown here is derived from an EMBL/GenBank/DDBJ whole genome shotgun (WGS) entry which is preliminary data.</text>
</comment>
<gene>
    <name evidence="3" type="ORF">OJ253_402</name>
</gene>
<dbReference type="Proteomes" id="UP001067231">
    <property type="component" value="Unassembled WGS sequence"/>
</dbReference>
<feature type="transmembrane region" description="Helical" evidence="1">
    <location>
        <begin position="551"/>
        <end position="569"/>
    </location>
</feature>
<dbReference type="PROSITE" id="PS51257">
    <property type="entry name" value="PROKAR_LIPOPROTEIN"/>
    <property type="match status" value="1"/>
</dbReference>
<dbReference type="AlphaFoldDB" id="A0A9D5HVY5"/>